<evidence type="ECO:0000313" key="3">
    <source>
        <dbReference type="EMBL" id="SFX30676.1"/>
    </source>
</evidence>
<dbReference type="EMBL" id="FPJW01000003">
    <property type="protein sequence ID" value="SFX30676.1"/>
    <property type="molecule type" value="Genomic_DNA"/>
</dbReference>
<feature type="domain" description="UPF0033" evidence="2">
    <location>
        <begin position="11"/>
        <end position="35"/>
    </location>
</feature>
<dbReference type="Pfam" id="PF01206">
    <property type="entry name" value="TusA"/>
    <property type="match status" value="1"/>
</dbReference>
<reference evidence="3 4" key="1">
    <citation type="submission" date="2016-11" db="EMBL/GenBank/DDBJ databases">
        <authorList>
            <person name="Jaros S."/>
            <person name="Januszkiewicz K."/>
            <person name="Wedrychowicz H."/>
        </authorList>
    </citation>
    <scope>NUCLEOTIDE SEQUENCE [LARGE SCALE GENOMIC DNA]</scope>
    <source>
        <strain evidence="3 4">DSM 21637</strain>
    </source>
</reference>
<dbReference type="PROSITE" id="PS01148">
    <property type="entry name" value="UPF0033"/>
    <property type="match status" value="1"/>
</dbReference>
<dbReference type="AlphaFoldDB" id="A0A1K1W195"/>
<comment type="similarity">
    <text evidence="1">Belongs to the sulfur carrier protein TusA family.</text>
</comment>
<gene>
    <name evidence="3" type="ORF">SAMN02745752_01189</name>
</gene>
<proteinExistence type="inferred from homology"/>
<dbReference type="CDD" id="cd00291">
    <property type="entry name" value="SirA_YedF_YeeD"/>
    <property type="match status" value="1"/>
</dbReference>
<organism evidence="3 4">
    <name type="scientific">Marinospirillum alkaliphilum DSM 21637</name>
    <dbReference type="NCBI Taxonomy" id="1122209"/>
    <lineage>
        <taxon>Bacteria</taxon>
        <taxon>Pseudomonadati</taxon>
        <taxon>Pseudomonadota</taxon>
        <taxon>Gammaproteobacteria</taxon>
        <taxon>Oceanospirillales</taxon>
        <taxon>Oceanospirillaceae</taxon>
        <taxon>Marinospirillum</taxon>
    </lineage>
</organism>
<name>A0A1K1W195_9GAMM</name>
<evidence type="ECO:0000313" key="4">
    <source>
        <dbReference type="Proteomes" id="UP000182350"/>
    </source>
</evidence>
<sequence length="80" mass="9018">MDSANIFDQQLDARGLHCPLPLLKAKQRLNAMQPGQLLLVQASDPGSWEDFASYAELSSHTLVSREQLDDTYQFVLRRGD</sequence>
<dbReference type="Proteomes" id="UP000182350">
    <property type="component" value="Unassembled WGS sequence"/>
</dbReference>
<dbReference type="Gene3D" id="3.30.110.40">
    <property type="entry name" value="TusA-like domain"/>
    <property type="match status" value="1"/>
</dbReference>
<dbReference type="STRING" id="1122209.SAMN02745752_01189"/>
<dbReference type="InterPro" id="IPR036868">
    <property type="entry name" value="TusA-like_sf"/>
</dbReference>
<dbReference type="InterPro" id="IPR001455">
    <property type="entry name" value="TusA-like"/>
</dbReference>
<dbReference type="OrthoDB" id="9797551at2"/>
<dbReference type="SUPFAM" id="SSF64307">
    <property type="entry name" value="SirA-like"/>
    <property type="match status" value="1"/>
</dbReference>
<keyword evidence="4" id="KW-1185">Reference proteome</keyword>
<dbReference type="RefSeq" id="WP_072325433.1">
    <property type="nucleotide sequence ID" value="NZ_FPJW01000003.1"/>
</dbReference>
<evidence type="ECO:0000259" key="2">
    <source>
        <dbReference type="PROSITE" id="PS01148"/>
    </source>
</evidence>
<dbReference type="PANTHER" id="PTHR33279:SF2">
    <property type="entry name" value="SULFUR CARRIER PROTEIN TUSA"/>
    <property type="match status" value="1"/>
</dbReference>
<evidence type="ECO:0000256" key="1">
    <source>
        <dbReference type="ARBA" id="ARBA00008984"/>
    </source>
</evidence>
<dbReference type="PANTHER" id="PTHR33279">
    <property type="entry name" value="SULFUR CARRIER PROTEIN YEDF-RELATED"/>
    <property type="match status" value="1"/>
</dbReference>
<protein>
    <submittedName>
        <fullName evidence="3">tRNA 2-thiouridine synthesizing protein A</fullName>
    </submittedName>
</protein>
<accession>A0A1K1W195</accession>